<evidence type="ECO:0000313" key="1">
    <source>
        <dbReference type="EMBL" id="GLR88021.1"/>
    </source>
</evidence>
<name>A0ABQ6B3L1_9BRAD</name>
<protein>
    <submittedName>
        <fullName evidence="1">Uncharacterized protein</fullName>
    </submittedName>
</protein>
<comment type="caution">
    <text evidence="1">The sequence shown here is derived from an EMBL/GenBank/DDBJ whole genome shotgun (WGS) entry which is preliminary data.</text>
</comment>
<organism evidence="1 2">
    <name type="scientific">Bradyrhizobium iriomotense</name>
    <dbReference type="NCBI Taxonomy" id="441950"/>
    <lineage>
        <taxon>Bacteria</taxon>
        <taxon>Pseudomonadati</taxon>
        <taxon>Pseudomonadota</taxon>
        <taxon>Alphaproteobacteria</taxon>
        <taxon>Hyphomicrobiales</taxon>
        <taxon>Nitrobacteraceae</taxon>
        <taxon>Bradyrhizobium</taxon>
    </lineage>
</organism>
<sequence length="124" mass="13418">MNRRELIARLGPGDLFHAAFPNGAVRICIVTSIEDAGLFAKSITTQEAYSFDRMTGAGAPAKDGAVCTIDSIHPLPTEIRCCLREIDQRNATRRGLDALRLSDAEQRALLDAGSLFEKHPLPAA</sequence>
<accession>A0ABQ6B3L1</accession>
<gene>
    <name evidence="1" type="ORF">GCM10007857_47330</name>
</gene>
<evidence type="ECO:0000313" key="2">
    <source>
        <dbReference type="Proteomes" id="UP001156905"/>
    </source>
</evidence>
<dbReference type="EMBL" id="BSOW01000017">
    <property type="protein sequence ID" value="GLR88021.1"/>
    <property type="molecule type" value="Genomic_DNA"/>
</dbReference>
<dbReference type="Proteomes" id="UP001156905">
    <property type="component" value="Unassembled WGS sequence"/>
</dbReference>
<keyword evidence="2" id="KW-1185">Reference proteome</keyword>
<dbReference type="RefSeq" id="WP_284269198.1">
    <property type="nucleotide sequence ID" value="NZ_BSOW01000017.1"/>
</dbReference>
<reference evidence="2" key="1">
    <citation type="journal article" date="2019" name="Int. J. Syst. Evol. Microbiol.">
        <title>The Global Catalogue of Microorganisms (GCM) 10K type strain sequencing project: providing services to taxonomists for standard genome sequencing and annotation.</title>
        <authorList>
            <consortium name="The Broad Institute Genomics Platform"/>
            <consortium name="The Broad Institute Genome Sequencing Center for Infectious Disease"/>
            <person name="Wu L."/>
            <person name="Ma J."/>
        </authorList>
    </citation>
    <scope>NUCLEOTIDE SEQUENCE [LARGE SCALE GENOMIC DNA]</scope>
    <source>
        <strain evidence="2">NBRC 102520</strain>
    </source>
</reference>
<proteinExistence type="predicted"/>